<evidence type="ECO:0000313" key="3">
    <source>
        <dbReference type="EMBL" id="GBP37597.1"/>
    </source>
</evidence>
<reference evidence="3 4" key="1">
    <citation type="journal article" date="2019" name="Commun. Biol.">
        <title>The bagworm genome reveals a unique fibroin gene that provides high tensile strength.</title>
        <authorList>
            <person name="Kono N."/>
            <person name="Nakamura H."/>
            <person name="Ohtoshi R."/>
            <person name="Tomita M."/>
            <person name="Numata K."/>
            <person name="Arakawa K."/>
        </authorList>
    </citation>
    <scope>NUCLEOTIDE SEQUENCE [LARGE SCALE GENOMIC DNA]</scope>
</reference>
<feature type="compositionally biased region" description="Polar residues" evidence="1">
    <location>
        <begin position="200"/>
        <end position="210"/>
    </location>
</feature>
<keyword evidence="4" id="KW-1185">Reference proteome</keyword>
<protein>
    <recommendedName>
        <fullName evidence="2">Retroviral polymerase SH3-like domain-containing protein</fullName>
    </recommendedName>
</protein>
<evidence type="ECO:0000313" key="4">
    <source>
        <dbReference type="Proteomes" id="UP000299102"/>
    </source>
</evidence>
<name>A0A4C1VH35_EUMVA</name>
<accession>A0A4C1VH35</accession>
<dbReference type="Proteomes" id="UP000299102">
    <property type="component" value="Unassembled WGS sequence"/>
</dbReference>
<dbReference type="EMBL" id="BGZK01000336">
    <property type="protein sequence ID" value="GBP37597.1"/>
    <property type="molecule type" value="Genomic_DNA"/>
</dbReference>
<dbReference type="Pfam" id="PF25597">
    <property type="entry name" value="SH3_retrovirus"/>
    <property type="match status" value="1"/>
</dbReference>
<dbReference type="OrthoDB" id="413361at2759"/>
<evidence type="ECO:0000259" key="2">
    <source>
        <dbReference type="Pfam" id="PF25597"/>
    </source>
</evidence>
<organism evidence="3 4">
    <name type="scientific">Eumeta variegata</name>
    <name type="common">Bagworm moth</name>
    <name type="synonym">Eumeta japonica</name>
    <dbReference type="NCBI Taxonomy" id="151549"/>
    <lineage>
        <taxon>Eukaryota</taxon>
        <taxon>Metazoa</taxon>
        <taxon>Ecdysozoa</taxon>
        <taxon>Arthropoda</taxon>
        <taxon>Hexapoda</taxon>
        <taxon>Insecta</taxon>
        <taxon>Pterygota</taxon>
        <taxon>Neoptera</taxon>
        <taxon>Endopterygota</taxon>
        <taxon>Lepidoptera</taxon>
        <taxon>Glossata</taxon>
        <taxon>Ditrysia</taxon>
        <taxon>Tineoidea</taxon>
        <taxon>Psychidae</taxon>
        <taxon>Oiketicinae</taxon>
        <taxon>Eumeta</taxon>
    </lineage>
</organism>
<feature type="domain" description="Retroviral polymerase SH3-like" evidence="2">
    <location>
        <begin position="108"/>
        <end position="154"/>
    </location>
</feature>
<evidence type="ECO:0000256" key="1">
    <source>
        <dbReference type="SAM" id="MobiDB-lite"/>
    </source>
</evidence>
<feature type="region of interest" description="Disordered" evidence="1">
    <location>
        <begin position="187"/>
        <end position="210"/>
    </location>
</feature>
<gene>
    <name evidence="3" type="ORF">EVAR_34633_1</name>
</gene>
<sequence length="210" mass="23733">MDLERDKRPGKKSYIRRLNNVGQVAPAEGGQLCLETGTARKECRDEAMTRSSVQSCSSRFPRPRRNSSLNCLQCPAHTLTTTSRTCELIYTEVCDPMEEASMEGANGKRTKWDSKGENGLMVCYGEQTKECRIYLEKNNTVQIKRNVIFLKNSKEIYHNTILEDEPEEREMSSQDVDIKLSEGESIASSFEGSDKGNVYESCTSEECNDD</sequence>
<comment type="caution">
    <text evidence="3">The sequence shown here is derived from an EMBL/GenBank/DDBJ whole genome shotgun (WGS) entry which is preliminary data.</text>
</comment>
<proteinExistence type="predicted"/>
<dbReference type="AlphaFoldDB" id="A0A4C1VH35"/>
<dbReference type="InterPro" id="IPR057670">
    <property type="entry name" value="SH3_retrovirus"/>
</dbReference>